<feature type="non-terminal residue" evidence="1">
    <location>
        <position position="1"/>
    </location>
</feature>
<dbReference type="EMBL" id="JACYCD010000045">
    <property type="protein sequence ID" value="KAF8711708.1"/>
    <property type="molecule type" value="Genomic_DNA"/>
</dbReference>
<proteinExistence type="predicted"/>
<protein>
    <submittedName>
        <fullName evidence="1">Uncharacterized protein</fullName>
    </submittedName>
</protein>
<dbReference type="AlphaFoldDB" id="A0A8H7LXX7"/>
<name>A0A8H7LXX7_9AGAM</name>
<reference evidence="1" key="1">
    <citation type="submission" date="2020-09" db="EMBL/GenBank/DDBJ databases">
        <title>Comparative genome analyses of four rice-infecting Rhizoctonia solani isolates reveal extensive enrichment of homogalacturonan modification genes.</title>
        <authorList>
            <person name="Lee D.-Y."/>
            <person name="Jeon J."/>
            <person name="Kim K.-T."/>
            <person name="Cheong K."/>
            <person name="Song H."/>
            <person name="Choi G."/>
            <person name="Ko J."/>
            <person name="Opiyo S.O."/>
            <person name="Zuo S."/>
            <person name="Madhav S."/>
            <person name="Lee Y.-H."/>
            <person name="Wang G.-L."/>
        </authorList>
    </citation>
    <scope>NUCLEOTIDE SEQUENCE</scope>
    <source>
        <strain evidence="1">AG1-IA WGL</strain>
    </source>
</reference>
<sequence>MKLENNNIPSPWVRGPILCKRAHGLIKFTSIIHEGAAKENMKWETMGTPSEAFEIDDVGGRQSQIHIRIKVWNPSDASRRIRPSFNSDRDDEVFGGVGC</sequence>
<dbReference type="Proteomes" id="UP000602905">
    <property type="component" value="Unassembled WGS sequence"/>
</dbReference>
<evidence type="ECO:0000313" key="2">
    <source>
        <dbReference type="Proteomes" id="UP000602905"/>
    </source>
</evidence>
<comment type="caution">
    <text evidence="1">The sequence shown here is derived from an EMBL/GenBank/DDBJ whole genome shotgun (WGS) entry which is preliminary data.</text>
</comment>
<gene>
    <name evidence="1" type="ORF">RHS03_01538</name>
</gene>
<accession>A0A8H7LXX7</accession>
<evidence type="ECO:0000313" key="1">
    <source>
        <dbReference type="EMBL" id="KAF8711708.1"/>
    </source>
</evidence>
<organism evidence="1 2">
    <name type="scientific">Rhizoctonia solani</name>
    <dbReference type="NCBI Taxonomy" id="456999"/>
    <lineage>
        <taxon>Eukaryota</taxon>
        <taxon>Fungi</taxon>
        <taxon>Dikarya</taxon>
        <taxon>Basidiomycota</taxon>
        <taxon>Agaricomycotina</taxon>
        <taxon>Agaricomycetes</taxon>
        <taxon>Cantharellales</taxon>
        <taxon>Ceratobasidiaceae</taxon>
        <taxon>Rhizoctonia</taxon>
    </lineage>
</organism>